<protein>
    <submittedName>
        <fullName evidence="2">Uncharacterized protein</fullName>
    </submittedName>
</protein>
<dbReference type="STRING" id="3750.A0A498JEC3"/>
<gene>
    <name evidence="2" type="ORF">DVH24_014052</name>
</gene>
<keyword evidence="1" id="KW-0812">Transmembrane</keyword>
<sequence>MQRWVLFAAVLTVRNSKNMRFRAIHYRYCLFLRYFFQQLFTGRWVLFAAVLTRWVLFAAVLTVLLFLRYFFQQLFTGYCAPFQRLDGRPPSLPIQMATLASPRVGTTLHNNPLNDTQLSFPSQPPSMLIRDTHVYSVMAWFLGVRSQ</sequence>
<evidence type="ECO:0000313" key="3">
    <source>
        <dbReference type="Proteomes" id="UP000290289"/>
    </source>
</evidence>
<comment type="caution">
    <text evidence="2">The sequence shown here is derived from an EMBL/GenBank/DDBJ whole genome shotgun (WGS) entry which is preliminary data.</text>
</comment>
<organism evidence="2 3">
    <name type="scientific">Malus domestica</name>
    <name type="common">Apple</name>
    <name type="synonym">Pyrus malus</name>
    <dbReference type="NCBI Taxonomy" id="3750"/>
    <lineage>
        <taxon>Eukaryota</taxon>
        <taxon>Viridiplantae</taxon>
        <taxon>Streptophyta</taxon>
        <taxon>Embryophyta</taxon>
        <taxon>Tracheophyta</taxon>
        <taxon>Spermatophyta</taxon>
        <taxon>Magnoliopsida</taxon>
        <taxon>eudicotyledons</taxon>
        <taxon>Gunneridae</taxon>
        <taxon>Pentapetalae</taxon>
        <taxon>rosids</taxon>
        <taxon>fabids</taxon>
        <taxon>Rosales</taxon>
        <taxon>Rosaceae</taxon>
        <taxon>Amygdaloideae</taxon>
        <taxon>Maleae</taxon>
        <taxon>Malus</taxon>
    </lineage>
</organism>
<reference evidence="2 3" key="1">
    <citation type="submission" date="2018-10" db="EMBL/GenBank/DDBJ databases">
        <title>A high-quality apple genome assembly.</title>
        <authorList>
            <person name="Hu J."/>
        </authorList>
    </citation>
    <scope>NUCLEOTIDE SEQUENCE [LARGE SCALE GENOMIC DNA]</scope>
    <source>
        <strain evidence="3">cv. HFTH1</strain>
        <tissue evidence="2">Young leaf</tissue>
    </source>
</reference>
<accession>A0A498JEC3</accession>
<keyword evidence="1" id="KW-1133">Transmembrane helix</keyword>
<keyword evidence="1" id="KW-0472">Membrane</keyword>
<keyword evidence="3" id="KW-1185">Reference proteome</keyword>
<name>A0A498JEC3_MALDO</name>
<feature type="transmembrane region" description="Helical" evidence="1">
    <location>
        <begin position="44"/>
        <end position="67"/>
    </location>
</feature>
<dbReference type="AlphaFoldDB" id="A0A498JEC3"/>
<proteinExistence type="predicted"/>
<evidence type="ECO:0000313" key="2">
    <source>
        <dbReference type="EMBL" id="RXH93476.1"/>
    </source>
</evidence>
<evidence type="ECO:0000256" key="1">
    <source>
        <dbReference type="SAM" id="Phobius"/>
    </source>
</evidence>
<dbReference type="EMBL" id="RDQH01000333">
    <property type="protein sequence ID" value="RXH93476.1"/>
    <property type="molecule type" value="Genomic_DNA"/>
</dbReference>
<dbReference type="Proteomes" id="UP000290289">
    <property type="component" value="Chromosome 7"/>
</dbReference>